<evidence type="ECO:0000256" key="8">
    <source>
        <dbReference type="SAM" id="MobiDB-lite"/>
    </source>
</evidence>
<evidence type="ECO:0000256" key="3">
    <source>
        <dbReference type="ARBA" id="ARBA00022729"/>
    </source>
</evidence>
<feature type="domain" description="FAM91 C-terminal" evidence="9">
    <location>
        <begin position="467"/>
        <end position="508"/>
    </location>
</feature>
<dbReference type="Pfam" id="PF00560">
    <property type="entry name" value="LRR_1"/>
    <property type="match status" value="5"/>
</dbReference>
<keyword evidence="5" id="KW-0472">Membrane</keyword>
<reference evidence="10 11" key="1">
    <citation type="journal article" date="2022" name="Nat. Genet.">
        <title>Improved pea reference genome and pan-genome highlight genomic features and evolutionary characteristics.</title>
        <authorList>
            <person name="Yang T."/>
            <person name="Liu R."/>
            <person name="Luo Y."/>
            <person name="Hu S."/>
            <person name="Wang D."/>
            <person name="Wang C."/>
            <person name="Pandey M.K."/>
            <person name="Ge S."/>
            <person name="Xu Q."/>
            <person name="Li N."/>
            <person name="Li G."/>
            <person name="Huang Y."/>
            <person name="Saxena R.K."/>
            <person name="Ji Y."/>
            <person name="Li M."/>
            <person name="Yan X."/>
            <person name="He Y."/>
            <person name="Liu Y."/>
            <person name="Wang X."/>
            <person name="Xiang C."/>
            <person name="Varshney R.K."/>
            <person name="Ding H."/>
            <person name="Gao S."/>
            <person name="Zong X."/>
        </authorList>
    </citation>
    <scope>NUCLEOTIDE SEQUENCE [LARGE SCALE GENOMIC DNA]</scope>
    <source>
        <strain evidence="10 11">cv. Zhongwan 6</strain>
    </source>
</reference>
<dbReference type="InterPro" id="IPR001611">
    <property type="entry name" value="Leu-rich_rpt"/>
</dbReference>
<evidence type="ECO:0000313" key="11">
    <source>
        <dbReference type="Proteomes" id="UP001058974"/>
    </source>
</evidence>
<dbReference type="InterPro" id="IPR046956">
    <property type="entry name" value="RLP23-like"/>
</dbReference>
<evidence type="ECO:0000256" key="7">
    <source>
        <dbReference type="ARBA" id="ARBA00023180"/>
    </source>
</evidence>
<dbReference type="Gene3D" id="3.80.10.10">
    <property type="entry name" value="Ribonuclease Inhibitor"/>
    <property type="match status" value="1"/>
</dbReference>
<keyword evidence="3" id="KW-0732">Signal</keyword>
<dbReference type="InterPro" id="IPR028097">
    <property type="entry name" value="FAM91_C_dom"/>
</dbReference>
<feature type="compositionally biased region" description="Basic and acidic residues" evidence="8">
    <location>
        <begin position="400"/>
        <end position="419"/>
    </location>
</feature>
<keyword evidence="7" id="KW-0325">Glycoprotein</keyword>
<evidence type="ECO:0000313" key="10">
    <source>
        <dbReference type="EMBL" id="KAI5429211.1"/>
    </source>
</evidence>
<dbReference type="PANTHER" id="PTHR48063:SF98">
    <property type="entry name" value="LRR RECEPTOR-LIKE SERINE_THREONINE-PROTEIN KINASE FLS2"/>
    <property type="match status" value="1"/>
</dbReference>
<evidence type="ECO:0000256" key="1">
    <source>
        <dbReference type="ARBA" id="ARBA00004479"/>
    </source>
</evidence>
<keyword evidence="6" id="KW-0675">Receptor</keyword>
<comment type="caution">
    <text evidence="10">The sequence shown here is derived from an EMBL/GenBank/DDBJ whole genome shotgun (WGS) entry which is preliminary data.</text>
</comment>
<keyword evidence="11" id="KW-1185">Reference proteome</keyword>
<dbReference type="Gene3D" id="1.10.150.20">
    <property type="entry name" value="5' to 3' exonuclease, C-terminal subdomain"/>
    <property type="match status" value="1"/>
</dbReference>
<evidence type="ECO:0000259" key="9">
    <source>
        <dbReference type="Pfam" id="PF14648"/>
    </source>
</evidence>
<feature type="compositionally biased region" description="Low complexity" evidence="8">
    <location>
        <begin position="764"/>
        <end position="774"/>
    </location>
</feature>
<organism evidence="10 11">
    <name type="scientific">Pisum sativum</name>
    <name type="common">Garden pea</name>
    <name type="synonym">Lathyrus oleraceus</name>
    <dbReference type="NCBI Taxonomy" id="3888"/>
    <lineage>
        <taxon>Eukaryota</taxon>
        <taxon>Viridiplantae</taxon>
        <taxon>Streptophyta</taxon>
        <taxon>Embryophyta</taxon>
        <taxon>Tracheophyta</taxon>
        <taxon>Spermatophyta</taxon>
        <taxon>Magnoliopsida</taxon>
        <taxon>eudicotyledons</taxon>
        <taxon>Gunneridae</taxon>
        <taxon>Pentapetalae</taxon>
        <taxon>rosids</taxon>
        <taxon>fabids</taxon>
        <taxon>Fabales</taxon>
        <taxon>Fabaceae</taxon>
        <taxon>Papilionoideae</taxon>
        <taxon>50 kb inversion clade</taxon>
        <taxon>NPAAA clade</taxon>
        <taxon>Hologalegina</taxon>
        <taxon>IRL clade</taxon>
        <taxon>Fabeae</taxon>
        <taxon>Lathyrus</taxon>
    </lineage>
</organism>
<evidence type="ECO:0000256" key="2">
    <source>
        <dbReference type="ARBA" id="ARBA00022692"/>
    </source>
</evidence>
<dbReference type="SUPFAM" id="SSF52058">
    <property type="entry name" value="L domain-like"/>
    <property type="match status" value="2"/>
</dbReference>
<dbReference type="Gramene" id="Psat03G0399300-T1">
    <property type="protein sequence ID" value="KAI5429211.1"/>
    <property type="gene ID" value="KIW84_033993"/>
</dbReference>
<gene>
    <name evidence="10" type="ORF">KIW84_033993</name>
</gene>
<sequence>MLSCELPDEIPKSLESLIFESNSLEGGIPKSFGNLCSLKLLDLSSNKLSEDLTPILHNLLAGCAKYLLQELNLGSNQIIGKVPDMSGFSALKNLFLSSNLLYGKIVQKSPFPYQLEVLNLDSNNLEGVISDSHFGNMSLLTDLNLNGNSLSLIFSEIWVPPFRLSSLRLSSCVLGSNFPTWLQSQKHLFDLDILNARISDVVPVWFWTQAKNLRFMNVSHNNLSGTIPNLSLTFSKECTLILDSNQFEGPIPPFFGSATFLRLSKNKFSETTSFLCTNTTVYSLFLLDLSKNQLSRQLPDCWDNLNALQFLDLSDNSLSGEVPSSMGSLLELKRWEVLTHFGKIQRQNEDRVATVQFNKSGNLLACHVAGKMVEIFHVLYDAEEKRKAKRRVNRKKEKKHGKEATEGAEHGGESNENKGDNSTVIDGPIETMKPKPGQATKQLTVSNVNTMRMNDDVLVVAISPYANITSYLMMGSVSSGRKSHAVTLHEADKLGHASISDLCKDLSTPEGGVASDVKVEEGHDKMNMATPTNAQQQQDQETEEIQHGPLPVEQLHTSGIVTIDVKKLEDAGIYAVESVAYTPRKEQFKSNSRKSESAYHVVTDVAILRFMVEVCWGPMLAAFSVTLDQSDDRVATSQSLQGFRYVVHITVVMGMQTQRDAFVTSVAKFTYLHCAGDMKQKNVDAVKAIILVAIEDGATLCKAIECTDSKVESAKSLEPMSTPLGYVSTPSRLMSATPALKPPKRHLMTPEDNSASSPDKLVERPPSSRSSRSS</sequence>
<feature type="region of interest" description="Disordered" evidence="8">
    <location>
        <begin position="727"/>
        <end position="774"/>
    </location>
</feature>
<dbReference type="Proteomes" id="UP001058974">
    <property type="component" value="Chromosome 3"/>
</dbReference>
<protein>
    <recommendedName>
        <fullName evidence="9">FAM91 C-terminal domain-containing protein</fullName>
    </recommendedName>
</protein>
<dbReference type="AlphaFoldDB" id="A0A9D4Y2U3"/>
<feature type="region of interest" description="Disordered" evidence="8">
    <location>
        <begin position="387"/>
        <end position="440"/>
    </location>
</feature>
<keyword evidence="4" id="KW-1133">Transmembrane helix</keyword>
<dbReference type="InterPro" id="IPR032675">
    <property type="entry name" value="LRR_dom_sf"/>
</dbReference>
<evidence type="ECO:0000256" key="5">
    <source>
        <dbReference type="ARBA" id="ARBA00023136"/>
    </source>
</evidence>
<keyword evidence="2" id="KW-0812">Transmembrane</keyword>
<dbReference type="Pfam" id="PF14648">
    <property type="entry name" value="FAM91_C"/>
    <property type="match status" value="1"/>
</dbReference>
<dbReference type="EMBL" id="JAMSHJ010000003">
    <property type="protein sequence ID" value="KAI5429211.1"/>
    <property type="molecule type" value="Genomic_DNA"/>
</dbReference>
<dbReference type="PANTHER" id="PTHR48063">
    <property type="entry name" value="LRR RECEPTOR-LIKE KINASE"/>
    <property type="match status" value="1"/>
</dbReference>
<proteinExistence type="predicted"/>
<name>A0A9D4Y2U3_PEA</name>
<accession>A0A9D4Y2U3</accession>
<dbReference type="GO" id="GO:0016020">
    <property type="term" value="C:membrane"/>
    <property type="evidence" value="ECO:0007669"/>
    <property type="project" value="UniProtKB-SubCell"/>
</dbReference>
<evidence type="ECO:0000256" key="4">
    <source>
        <dbReference type="ARBA" id="ARBA00022989"/>
    </source>
</evidence>
<evidence type="ECO:0000256" key="6">
    <source>
        <dbReference type="ARBA" id="ARBA00023170"/>
    </source>
</evidence>
<comment type="subcellular location">
    <subcellularLocation>
        <location evidence="1">Membrane</location>
        <topology evidence="1">Single-pass type I membrane protein</topology>
    </subcellularLocation>
</comment>
<feature type="compositionally biased region" description="Basic residues" evidence="8">
    <location>
        <begin position="387"/>
        <end position="399"/>
    </location>
</feature>